<sequence>MHRMSFMDTCKMQDFYMWLAYSGGLNWIPHLSVFWSKDGDLRHTHFIFPATSVQLHSRTLVYNSVCRLMGMLLQASY</sequence>
<evidence type="ECO:0000256" key="1">
    <source>
        <dbReference type="SAM" id="Phobius"/>
    </source>
</evidence>
<comment type="caution">
    <text evidence="2">The sequence shown here is derived from an EMBL/GenBank/DDBJ whole genome shotgun (WGS) entry which is preliminary data.</text>
</comment>
<evidence type="ECO:0000313" key="2">
    <source>
        <dbReference type="EMBL" id="MBA0843211.1"/>
    </source>
</evidence>
<feature type="transmembrane region" description="Helical" evidence="1">
    <location>
        <begin position="15"/>
        <end position="35"/>
    </location>
</feature>
<proteinExistence type="predicted"/>
<keyword evidence="1" id="KW-1133">Transmembrane helix</keyword>
<accession>A0A7J9K9Y4</accession>
<dbReference type="AlphaFoldDB" id="A0A7J9K9Y4"/>
<keyword evidence="1" id="KW-0472">Membrane</keyword>
<dbReference type="Proteomes" id="UP000593575">
    <property type="component" value="Unassembled WGS sequence"/>
</dbReference>
<protein>
    <submittedName>
        <fullName evidence="2">Uncharacterized protein</fullName>
    </submittedName>
</protein>
<keyword evidence="1" id="KW-0812">Transmembrane</keyword>
<keyword evidence="3" id="KW-1185">Reference proteome</keyword>
<gene>
    <name evidence="2" type="ORF">Goarm_000422</name>
</gene>
<organism evidence="2 3">
    <name type="scientific">Gossypium armourianum</name>
    <dbReference type="NCBI Taxonomy" id="34283"/>
    <lineage>
        <taxon>Eukaryota</taxon>
        <taxon>Viridiplantae</taxon>
        <taxon>Streptophyta</taxon>
        <taxon>Embryophyta</taxon>
        <taxon>Tracheophyta</taxon>
        <taxon>Spermatophyta</taxon>
        <taxon>Magnoliopsida</taxon>
        <taxon>eudicotyledons</taxon>
        <taxon>Gunneridae</taxon>
        <taxon>Pentapetalae</taxon>
        <taxon>rosids</taxon>
        <taxon>malvids</taxon>
        <taxon>Malvales</taxon>
        <taxon>Malvaceae</taxon>
        <taxon>Malvoideae</taxon>
        <taxon>Gossypium</taxon>
    </lineage>
</organism>
<evidence type="ECO:0000313" key="3">
    <source>
        <dbReference type="Proteomes" id="UP000593575"/>
    </source>
</evidence>
<reference evidence="2 3" key="1">
    <citation type="journal article" date="2019" name="Genome Biol. Evol.">
        <title>Insights into the evolution of the New World diploid cottons (Gossypium, subgenus Houzingenia) based on genome sequencing.</title>
        <authorList>
            <person name="Grover C.E."/>
            <person name="Arick M.A. 2nd"/>
            <person name="Thrash A."/>
            <person name="Conover J.L."/>
            <person name="Sanders W.S."/>
            <person name="Peterson D.G."/>
            <person name="Frelichowski J.E."/>
            <person name="Scheffler J.A."/>
            <person name="Scheffler B.E."/>
            <person name="Wendel J.F."/>
        </authorList>
    </citation>
    <scope>NUCLEOTIDE SEQUENCE [LARGE SCALE GENOMIC DNA]</scope>
    <source>
        <strain evidence="2">6</strain>
        <tissue evidence="2">Leaf</tissue>
    </source>
</reference>
<dbReference type="EMBL" id="JABFAE010000013">
    <property type="protein sequence ID" value="MBA0843211.1"/>
    <property type="molecule type" value="Genomic_DNA"/>
</dbReference>
<name>A0A7J9K9Y4_9ROSI</name>